<reference evidence="1" key="1">
    <citation type="journal article" date="2020" name="mSystems">
        <title>Genome- and Community-Level Interaction Insights into Carbon Utilization and Element Cycling Functions of Hydrothermarchaeota in Hydrothermal Sediment.</title>
        <authorList>
            <person name="Zhou Z."/>
            <person name="Liu Y."/>
            <person name="Xu W."/>
            <person name="Pan J."/>
            <person name="Luo Z.H."/>
            <person name="Li M."/>
        </authorList>
    </citation>
    <scope>NUCLEOTIDE SEQUENCE [LARGE SCALE GENOMIC DNA]</scope>
    <source>
        <strain evidence="1">SpSt-618</strain>
    </source>
</reference>
<protein>
    <submittedName>
        <fullName evidence="1">Uncharacterized protein</fullName>
    </submittedName>
</protein>
<name>A0A7J3I5I3_9CREN</name>
<organism evidence="1">
    <name type="scientific">Ignisphaera aggregans</name>
    <dbReference type="NCBI Taxonomy" id="334771"/>
    <lineage>
        <taxon>Archaea</taxon>
        <taxon>Thermoproteota</taxon>
        <taxon>Thermoprotei</taxon>
        <taxon>Desulfurococcales</taxon>
        <taxon>Desulfurococcaceae</taxon>
        <taxon>Ignisphaera</taxon>
    </lineage>
</organism>
<sequence>MFLSKGNTIETVSAGVRTFRNVLSSYISKRFTGRITYRYPAEGIFISIEMVEGTITACRGVALGNLYEGVSCCEVAVDYLDSVEGSIEVVEVKADAIINDTLVFPSSKIEGETVLHKQLAAPLKLVEEKQTKQIEIAQPIPIKRTTVSSECIDPLQLYSILKTSQLVFQTNNPLQHIDIEKMVDELKNRNPVHIYISSTVDGQTLRILIDIANRIEYYQLETEGDNICGEEAYRQYIQKKLLNTKIWLQ</sequence>
<dbReference type="EMBL" id="DTAI01000002">
    <property type="protein sequence ID" value="HGN35932.1"/>
    <property type="molecule type" value="Genomic_DNA"/>
</dbReference>
<dbReference type="AlphaFoldDB" id="A0A7J3I5I3"/>
<proteinExistence type="predicted"/>
<evidence type="ECO:0000313" key="1">
    <source>
        <dbReference type="EMBL" id="HGN35932.1"/>
    </source>
</evidence>
<comment type="caution">
    <text evidence="1">The sequence shown here is derived from an EMBL/GenBank/DDBJ whole genome shotgun (WGS) entry which is preliminary data.</text>
</comment>
<accession>A0A7J3I5I3</accession>
<gene>
    <name evidence="1" type="ORF">ENT87_00025</name>
</gene>